<dbReference type="Proteomes" id="UP000283975">
    <property type="component" value="Unassembled WGS sequence"/>
</dbReference>
<organism evidence="5 6">
    <name type="scientific">Enterocloster bolteae</name>
    <dbReference type="NCBI Taxonomy" id="208479"/>
    <lineage>
        <taxon>Bacteria</taxon>
        <taxon>Bacillati</taxon>
        <taxon>Bacillota</taxon>
        <taxon>Clostridia</taxon>
        <taxon>Lachnospirales</taxon>
        <taxon>Lachnospiraceae</taxon>
        <taxon>Enterocloster</taxon>
    </lineage>
</organism>
<dbReference type="RefSeq" id="WP_002572350.1">
    <property type="nucleotide sequence ID" value="NZ_CBCSIM010000025.1"/>
</dbReference>
<evidence type="ECO:0000256" key="2">
    <source>
        <dbReference type="ARBA" id="ARBA00023125"/>
    </source>
</evidence>
<dbReference type="Gene3D" id="1.10.150.130">
    <property type="match status" value="1"/>
</dbReference>
<evidence type="ECO:0000259" key="4">
    <source>
        <dbReference type="PROSITE" id="PS51900"/>
    </source>
</evidence>
<dbReference type="AlphaFoldDB" id="A0A414AT04"/>
<dbReference type="InterPro" id="IPR004107">
    <property type="entry name" value="Integrase_SAM-like_N"/>
</dbReference>
<evidence type="ECO:0000256" key="1">
    <source>
        <dbReference type="ARBA" id="ARBA00008857"/>
    </source>
</evidence>
<dbReference type="Pfam" id="PF02899">
    <property type="entry name" value="Phage_int_SAM_1"/>
    <property type="match status" value="1"/>
</dbReference>
<dbReference type="EMBL" id="QSHZ01000020">
    <property type="protein sequence ID" value="RHC54664.1"/>
    <property type="molecule type" value="Genomic_DNA"/>
</dbReference>
<evidence type="ECO:0000313" key="5">
    <source>
        <dbReference type="EMBL" id="RHC54664.1"/>
    </source>
</evidence>
<proteinExistence type="inferred from homology"/>
<accession>A0A414AT04</accession>
<evidence type="ECO:0000256" key="3">
    <source>
        <dbReference type="PROSITE-ProRule" id="PRU01248"/>
    </source>
</evidence>
<reference evidence="5 6" key="1">
    <citation type="submission" date="2018-08" db="EMBL/GenBank/DDBJ databases">
        <title>A genome reference for cultivated species of the human gut microbiota.</title>
        <authorList>
            <person name="Zou Y."/>
            <person name="Xue W."/>
            <person name="Luo G."/>
        </authorList>
    </citation>
    <scope>NUCLEOTIDE SEQUENCE [LARGE SCALE GENOMIC DNA]</scope>
    <source>
        <strain evidence="5 6">AM35-14</strain>
    </source>
</reference>
<dbReference type="InterPro" id="IPR010998">
    <property type="entry name" value="Integrase_recombinase_N"/>
</dbReference>
<dbReference type="PROSITE" id="PS51900">
    <property type="entry name" value="CB"/>
    <property type="match status" value="1"/>
</dbReference>
<comment type="caution">
    <text evidence="5">The sequence shown here is derived from an EMBL/GenBank/DDBJ whole genome shotgun (WGS) entry which is preliminary data.</text>
</comment>
<gene>
    <name evidence="5" type="ORF">DW839_18365</name>
</gene>
<keyword evidence="2 3" id="KW-0238">DNA-binding</keyword>
<sequence>MIKEFVNYISSKEASDDTIKDYQLALNKIESDCNQDLNNISQDTLKEYIHRMKSAGLTLTTVKHRFYILLAYYKWAVASKYIDVNPVEGIMSEVDKWYAMA</sequence>
<name>A0A414AT04_9FIRM</name>
<dbReference type="GO" id="GO:0003677">
    <property type="term" value="F:DNA binding"/>
    <property type="evidence" value="ECO:0007669"/>
    <property type="project" value="UniProtKB-UniRule"/>
</dbReference>
<dbReference type="InterPro" id="IPR044068">
    <property type="entry name" value="CB"/>
</dbReference>
<comment type="similarity">
    <text evidence="1">Belongs to the 'phage' integrase family.</text>
</comment>
<dbReference type="SUPFAM" id="SSF56349">
    <property type="entry name" value="DNA breaking-rejoining enzymes"/>
    <property type="match status" value="1"/>
</dbReference>
<protein>
    <recommendedName>
        <fullName evidence="4">Core-binding (CB) domain-containing protein</fullName>
    </recommendedName>
</protein>
<feature type="domain" description="Core-binding (CB)" evidence="4">
    <location>
        <begin position="1"/>
        <end position="77"/>
    </location>
</feature>
<dbReference type="InterPro" id="IPR011010">
    <property type="entry name" value="DNA_brk_join_enz"/>
</dbReference>
<evidence type="ECO:0000313" key="6">
    <source>
        <dbReference type="Proteomes" id="UP000283975"/>
    </source>
</evidence>
<dbReference type="GO" id="GO:0015074">
    <property type="term" value="P:DNA integration"/>
    <property type="evidence" value="ECO:0007669"/>
    <property type="project" value="InterPro"/>
</dbReference>